<dbReference type="GO" id="GO:0016491">
    <property type="term" value="F:oxidoreductase activity"/>
    <property type="evidence" value="ECO:0007669"/>
    <property type="project" value="TreeGrafter"/>
</dbReference>
<dbReference type="SMART" id="SM00567">
    <property type="entry name" value="EZ_HEAT"/>
    <property type="match status" value="7"/>
</dbReference>
<dbReference type="Gene3D" id="1.25.10.10">
    <property type="entry name" value="Leucine-rich Repeat Variant"/>
    <property type="match status" value="2"/>
</dbReference>
<dbReference type="InterPro" id="IPR011989">
    <property type="entry name" value="ARM-like"/>
</dbReference>
<dbReference type="AlphaFoldDB" id="A0A1M6X601"/>
<dbReference type="InterPro" id="IPR016024">
    <property type="entry name" value="ARM-type_fold"/>
</dbReference>
<dbReference type="OrthoDB" id="1495624at2"/>
<reference evidence="2" key="1">
    <citation type="submission" date="2016-11" db="EMBL/GenBank/DDBJ databases">
        <authorList>
            <person name="Varghese N."/>
            <person name="Submissions S."/>
        </authorList>
    </citation>
    <scope>NUCLEOTIDE SEQUENCE [LARGE SCALE GENOMIC DNA]</scope>
    <source>
        <strain evidence="2">DSM 22212</strain>
    </source>
</reference>
<dbReference type="PANTHER" id="PTHR12697:SF5">
    <property type="entry name" value="DEOXYHYPUSINE HYDROXYLASE"/>
    <property type="match status" value="1"/>
</dbReference>
<dbReference type="PANTHER" id="PTHR12697">
    <property type="entry name" value="PBS LYASE HEAT-LIKE PROTEIN"/>
    <property type="match status" value="1"/>
</dbReference>
<dbReference type="SUPFAM" id="SSF48371">
    <property type="entry name" value="ARM repeat"/>
    <property type="match status" value="1"/>
</dbReference>
<dbReference type="STRING" id="633813.SAMN04488087_2515"/>
<dbReference type="RefSeq" id="WP_072716319.1">
    <property type="nucleotide sequence ID" value="NZ_FRAU01000010.1"/>
</dbReference>
<protein>
    <submittedName>
        <fullName evidence="1">HEAT repeat</fullName>
    </submittedName>
</protein>
<evidence type="ECO:0000313" key="2">
    <source>
        <dbReference type="Proteomes" id="UP000185812"/>
    </source>
</evidence>
<accession>A0A1M6X601</accession>
<dbReference type="EMBL" id="FRAU01000010">
    <property type="protein sequence ID" value="SHL01344.1"/>
    <property type="molecule type" value="Genomic_DNA"/>
</dbReference>
<dbReference type="InterPro" id="IPR004155">
    <property type="entry name" value="PBS_lyase_HEAT"/>
</dbReference>
<gene>
    <name evidence="1" type="ORF">SAMN04488087_2515</name>
</gene>
<organism evidence="1 2">
    <name type="scientific">Rhodothermus profundi</name>
    <dbReference type="NCBI Taxonomy" id="633813"/>
    <lineage>
        <taxon>Bacteria</taxon>
        <taxon>Pseudomonadati</taxon>
        <taxon>Rhodothermota</taxon>
        <taxon>Rhodothermia</taxon>
        <taxon>Rhodothermales</taxon>
        <taxon>Rhodothermaceae</taxon>
        <taxon>Rhodothermus</taxon>
    </lineage>
</organism>
<keyword evidence="2" id="KW-1185">Reference proteome</keyword>
<evidence type="ECO:0000313" key="1">
    <source>
        <dbReference type="EMBL" id="SHL01344.1"/>
    </source>
</evidence>
<sequence length="421" mass="45530">MSIVLPEGLQHPDPAVRLDALTEFLAGHPPAETIPVAAHCLQDPDPGIREAAAEHLVAIGTEEAAQAVVPLIQHSELPVRNLAGEVLVRIGRPSVQVLLPYVDADDADTRKFAIDVLAQLPAADVADRIAARLDDPDTNVRLAAIDALAALGATQYAPVLRERYQLYPAERPHILAALGAFRDARGLQLIEAALNDPDPVVQYAASEALSNYPLPEVLHLLLRQLEKAPPEARPLVLHDLIEAYESATGPVPPLPEKLRPYLLEMLQEPDLSFKKAAVRGLRHMLDAETIEAMLEHAGQHDELDLALFEAISTHPEAFACVARCAETGRMSLDAAAGFAIALLTHGCLDDLQLPQAAQFLQAHFESLDAETKMAAITLSLQLQHPAFLGLVQQGLQDPDPAVRHYADDALCTARRSSAYQP</sequence>
<proteinExistence type="predicted"/>
<dbReference type="Proteomes" id="UP000185812">
    <property type="component" value="Unassembled WGS sequence"/>
</dbReference>
<name>A0A1M6X601_9BACT</name>
<dbReference type="Pfam" id="PF13646">
    <property type="entry name" value="HEAT_2"/>
    <property type="match status" value="3"/>
</dbReference>